<evidence type="ECO:0000313" key="1">
    <source>
        <dbReference type="EMBL" id="KAJ2984971.1"/>
    </source>
</evidence>
<sequence>MGGFVSSMQRTGTLMSQMVPPKSKFSVDQIPDLSGRIAIVTGGNVGIGYETIKALLQHNAKVYMASRSKEKAEAAIASLKKATGKEAIFLELDLSSLASVRRAAKEFLAKERELHILFNNAGVMWPPMDWLTKEGYDLQFGTNVLGHFYFTELLMPALLAGVESSPDHHTRVVTTSSSGAYLETLHFDTFKDGPARRKKTKEALYYQSKFGNVVVAHQVAKRYAEKGIVSISVNPGNIQTELQRYVPPLFRKIMNAVLLYPTPYGALTQLFAGTMPEALNYNGEFLIPWARLGRCREEAYDPKVGERLWNWLDEQVKAFEASQADSTA</sequence>
<evidence type="ECO:0000313" key="2">
    <source>
        <dbReference type="Proteomes" id="UP001144978"/>
    </source>
</evidence>
<accession>A0ACC1P2G4</accession>
<proteinExistence type="predicted"/>
<name>A0ACC1P2G4_9APHY</name>
<gene>
    <name evidence="1" type="ORF">NUW54_g10309</name>
</gene>
<protein>
    <submittedName>
        <fullName evidence="1">Uncharacterized protein</fullName>
    </submittedName>
</protein>
<comment type="caution">
    <text evidence="1">The sequence shown here is derived from an EMBL/GenBank/DDBJ whole genome shotgun (WGS) entry which is preliminary data.</text>
</comment>
<dbReference type="Proteomes" id="UP001144978">
    <property type="component" value="Unassembled WGS sequence"/>
</dbReference>
<keyword evidence="2" id="KW-1185">Reference proteome</keyword>
<dbReference type="EMBL" id="JANSHE010003685">
    <property type="protein sequence ID" value="KAJ2984971.1"/>
    <property type="molecule type" value="Genomic_DNA"/>
</dbReference>
<reference evidence="1" key="1">
    <citation type="submission" date="2022-08" db="EMBL/GenBank/DDBJ databases">
        <title>Genome Sequence of Pycnoporus sanguineus.</title>
        <authorList>
            <person name="Buettner E."/>
        </authorList>
    </citation>
    <scope>NUCLEOTIDE SEQUENCE</scope>
    <source>
        <strain evidence="1">CG-C14</strain>
    </source>
</reference>
<organism evidence="1 2">
    <name type="scientific">Trametes sanguinea</name>
    <dbReference type="NCBI Taxonomy" id="158606"/>
    <lineage>
        <taxon>Eukaryota</taxon>
        <taxon>Fungi</taxon>
        <taxon>Dikarya</taxon>
        <taxon>Basidiomycota</taxon>
        <taxon>Agaricomycotina</taxon>
        <taxon>Agaricomycetes</taxon>
        <taxon>Polyporales</taxon>
        <taxon>Polyporaceae</taxon>
        <taxon>Trametes</taxon>
    </lineage>
</organism>